<accession>A0A9P9J6E4</accession>
<feature type="domain" description="Calcineurin-like phosphoesterase" evidence="2">
    <location>
        <begin position="11"/>
        <end position="214"/>
    </location>
</feature>
<dbReference type="Proteomes" id="UP000738349">
    <property type="component" value="Unassembled WGS sequence"/>
</dbReference>
<dbReference type="Gene3D" id="3.60.21.10">
    <property type="match status" value="1"/>
</dbReference>
<dbReference type="PANTHER" id="PTHR12905:SF16">
    <property type="entry name" value="SER_THR PROTEIN PHOSPHATASE FAMILY PROTEIN (AFU_ORTHOLOGUE AFUA_1G06000)"/>
    <property type="match status" value="1"/>
</dbReference>
<dbReference type="InterPro" id="IPR029052">
    <property type="entry name" value="Metallo-depent_PP-like"/>
</dbReference>
<dbReference type="Pfam" id="PF00149">
    <property type="entry name" value="Metallophos"/>
    <property type="match status" value="1"/>
</dbReference>
<sequence length="375" mass="41297">MADTPMYRRTRIVCVSDTHNCTVKLPKGDVLIHAGDLTNQGSYSELSKTVKWLEQADFEAKIVIAGNHDITLDKDFFAEHGLYFHNQNIQSPEECLSLLTSSPSITYLNHESIAMRLTSPSGPRTQFTVFGSPFSPRHGLWAFNYDSPQNPSSCTDLTSIWDRIPLDTDIVVTHTPPKTHCDETEDRRAAGCEALRRAFWRVRPKLAVCGHVHPGRGAERVTWDLNSRNIAYKEKGIARWQDPGEGNNKISLVDLTGRKAPSLANDGSHPGRSQRPSSSGCLATTPLHDITDSPGPPPFSFSSSDVDTQVCRGNVGLGGDATSPRSDQPALAGRMGRRETCVVNAAIMKKNYPHLGSRQLNKAIVVDLDLPSWEE</sequence>
<evidence type="ECO:0000259" key="2">
    <source>
        <dbReference type="Pfam" id="PF00149"/>
    </source>
</evidence>
<organism evidence="3 4">
    <name type="scientific">Dactylonectria macrodidyma</name>
    <dbReference type="NCBI Taxonomy" id="307937"/>
    <lineage>
        <taxon>Eukaryota</taxon>
        <taxon>Fungi</taxon>
        <taxon>Dikarya</taxon>
        <taxon>Ascomycota</taxon>
        <taxon>Pezizomycotina</taxon>
        <taxon>Sordariomycetes</taxon>
        <taxon>Hypocreomycetidae</taxon>
        <taxon>Hypocreales</taxon>
        <taxon>Nectriaceae</taxon>
        <taxon>Dactylonectria</taxon>
    </lineage>
</organism>
<name>A0A9P9J6E4_9HYPO</name>
<dbReference type="SUPFAM" id="SSF56300">
    <property type="entry name" value="Metallo-dependent phosphatases"/>
    <property type="match status" value="1"/>
</dbReference>
<gene>
    <name evidence="3" type="ORF">EDB81DRAFT_436347</name>
</gene>
<dbReference type="CDD" id="cd07379">
    <property type="entry name" value="MPP_239FB"/>
    <property type="match status" value="1"/>
</dbReference>
<dbReference type="InterPro" id="IPR004843">
    <property type="entry name" value="Calcineurin-like_PHP"/>
</dbReference>
<feature type="region of interest" description="Disordered" evidence="1">
    <location>
        <begin position="259"/>
        <end position="334"/>
    </location>
</feature>
<protein>
    <submittedName>
        <fullName evidence="3">Metallo-dependent phosphatase-like protein</fullName>
    </submittedName>
</protein>
<evidence type="ECO:0000256" key="1">
    <source>
        <dbReference type="SAM" id="MobiDB-lite"/>
    </source>
</evidence>
<dbReference type="AlphaFoldDB" id="A0A9P9J6E4"/>
<dbReference type="PANTHER" id="PTHR12905">
    <property type="entry name" value="METALLOPHOSPHOESTERASE"/>
    <property type="match status" value="1"/>
</dbReference>
<evidence type="ECO:0000313" key="4">
    <source>
        <dbReference type="Proteomes" id="UP000738349"/>
    </source>
</evidence>
<dbReference type="GO" id="GO:0016787">
    <property type="term" value="F:hydrolase activity"/>
    <property type="evidence" value="ECO:0007669"/>
    <property type="project" value="InterPro"/>
</dbReference>
<comment type="caution">
    <text evidence="3">The sequence shown here is derived from an EMBL/GenBank/DDBJ whole genome shotgun (WGS) entry which is preliminary data.</text>
</comment>
<proteinExistence type="predicted"/>
<evidence type="ECO:0000313" key="3">
    <source>
        <dbReference type="EMBL" id="KAH7152892.1"/>
    </source>
</evidence>
<dbReference type="InterPro" id="IPR051693">
    <property type="entry name" value="UPF0046_metallophosphoest"/>
</dbReference>
<dbReference type="EMBL" id="JAGMUV010000006">
    <property type="protein sequence ID" value="KAH7152892.1"/>
    <property type="molecule type" value="Genomic_DNA"/>
</dbReference>
<dbReference type="OrthoDB" id="630188at2759"/>
<reference evidence="3" key="1">
    <citation type="journal article" date="2021" name="Nat. Commun.">
        <title>Genetic determinants of endophytism in the Arabidopsis root mycobiome.</title>
        <authorList>
            <person name="Mesny F."/>
            <person name="Miyauchi S."/>
            <person name="Thiergart T."/>
            <person name="Pickel B."/>
            <person name="Atanasova L."/>
            <person name="Karlsson M."/>
            <person name="Huettel B."/>
            <person name="Barry K.W."/>
            <person name="Haridas S."/>
            <person name="Chen C."/>
            <person name="Bauer D."/>
            <person name="Andreopoulos W."/>
            <person name="Pangilinan J."/>
            <person name="LaButti K."/>
            <person name="Riley R."/>
            <person name="Lipzen A."/>
            <person name="Clum A."/>
            <person name="Drula E."/>
            <person name="Henrissat B."/>
            <person name="Kohler A."/>
            <person name="Grigoriev I.V."/>
            <person name="Martin F.M."/>
            <person name="Hacquard S."/>
        </authorList>
    </citation>
    <scope>NUCLEOTIDE SEQUENCE</scope>
    <source>
        <strain evidence="3">MPI-CAGE-AT-0147</strain>
    </source>
</reference>
<keyword evidence="4" id="KW-1185">Reference proteome</keyword>